<protein>
    <submittedName>
        <fullName evidence="2">VOC family protein</fullName>
    </submittedName>
</protein>
<dbReference type="RefSeq" id="WP_200556327.1">
    <property type="nucleotide sequence ID" value="NZ_JAEPES010000003.1"/>
</dbReference>
<reference evidence="2" key="1">
    <citation type="submission" date="2021-01" db="EMBL/GenBank/DDBJ databases">
        <title>Lacisediminihabitans sp. nov. strain G11-30, isolated from Antarctic Soil.</title>
        <authorList>
            <person name="Li J."/>
        </authorList>
    </citation>
    <scope>NUCLEOTIDE SEQUENCE</scope>
    <source>
        <strain evidence="2">G11-30</strain>
    </source>
</reference>
<proteinExistence type="predicted"/>
<dbReference type="AlphaFoldDB" id="A0A934SRN8"/>
<name>A0A934SRN8_9MICO</name>
<dbReference type="InterPro" id="IPR028973">
    <property type="entry name" value="PhnB-like"/>
</dbReference>
<evidence type="ECO:0000313" key="3">
    <source>
        <dbReference type="Proteomes" id="UP000636458"/>
    </source>
</evidence>
<gene>
    <name evidence="2" type="ORF">IV501_08755</name>
</gene>
<evidence type="ECO:0000313" key="2">
    <source>
        <dbReference type="EMBL" id="MBK4347720.1"/>
    </source>
</evidence>
<feature type="domain" description="PhnB-like" evidence="1">
    <location>
        <begin position="2"/>
        <end position="117"/>
    </location>
</feature>
<dbReference type="InterPro" id="IPR029068">
    <property type="entry name" value="Glyas_Bleomycin-R_OHBP_Dase"/>
</dbReference>
<evidence type="ECO:0000259" key="1">
    <source>
        <dbReference type="Pfam" id="PF06983"/>
    </source>
</evidence>
<keyword evidence="3" id="KW-1185">Reference proteome</keyword>
<dbReference type="InterPro" id="IPR009725">
    <property type="entry name" value="3_dmu_93_MTrfase"/>
</dbReference>
<organism evidence="2 3">
    <name type="scientific">Lacisediminihabitans changchengi</name>
    <dbReference type="NCBI Taxonomy" id="2787634"/>
    <lineage>
        <taxon>Bacteria</taxon>
        <taxon>Bacillati</taxon>
        <taxon>Actinomycetota</taxon>
        <taxon>Actinomycetes</taxon>
        <taxon>Micrococcales</taxon>
        <taxon>Microbacteriaceae</taxon>
        <taxon>Lacisediminihabitans</taxon>
    </lineage>
</organism>
<accession>A0A934SRN8</accession>
<dbReference type="Pfam" id="PF06983">
    <property type="entry name" value="3-dmu-9_3-mt"/>
    <property type="match status" value="1"/>
</dbReference>
<dbReference type="Proteomes" id="UP000636458">
    <property type="component" value="Unassembled WGS sequence"/>
</dbReference>
<dbReference type="PANTHER" id="PTHR33990">
    <property type="entry name" value="PROTEIN YJDN-RELATED"/>
    <property type="match status" value="1"/>
</dbReference>
<dbReference type="CDD" id="cd06588">
    <property type="entry name" value="PhnB_like"/>
    <property type="match status" value="1"/>
</dbReference>
<comment type="caution">
    <text evidence="2">The sequence shown here is derived from an EMBL/GenBank/DDBJ whole genome shotgun (WGS) entry which is preliminary data.</text>
</comment>
<dbReference type="EMBL" id="JAEPES010000003">
    <property type="protein sequence ID" value="MBK4347720.1"/>
    <property type="molecule type" value="Genomic_DNA"/>
</dbReference>
<dbReference type="SUPFAM" id="SSF54593">
    <property type="entry name" value="Glyoxalase/Bleomycin resistance protein/Dihydroxybiphenyl dioxygenase"/>
    <property type="match status" value="1"/>
</dbReference>
<dbReference type="Gene3D" id="3.10.180.10">
    <property type="entry name" value="2,3-Dihydroxybiphenyl 1,2-Dioxygenase, domain 1"/>
    <property type="match status" value="1"/>
</dbReference>
<sequence length="158" mass="17542">MQKITPFLWFDTEAEHAASFYVSLFPDSSITHVSRYPAGGPMPEGHAFVVDFVLDGVHYSAMNAGPQFSFTEAISLYVSAETQDEIDRLWDALLADGGEPSRCGWLKDRWGLSWQVVPPVLGTLLQDPDPGRAARVMEAMMAMTKIDIAELQAAYDRE</sequence>
<dbReference type="PIRSF" id="PIRSF021700">
    <property type="entry name" value="3_dmu_93_MTrfase"/>
    <property type="match status" value="1"/>
</dbReference>
<dbReference type="PANTHER" id="PTHR33990:SF2">
    <property type="entry name" value="PHNB-LIKE DOMAIN-CONTAINING PROTEIN"/>
    <property type="match status" value="1"/>
</dbReference>